<reference evidence="1" key="2">
    <citation type="journal article" date="2023" name="IMA Fungus">
        <title>Comparative genomic study of the Penicillium genus elucidates a diverse pangenome and 15 lateral gene transfer events.</title>
        <authorList>
            <person name="Petersen C."/>
            <person name="Sorensen T."/>
            <person name="Nielsen M.R."/>
            <person name="Sondergaard T.E."/>
            <person name="Sorensen J.L."/>
            <person name="Fitzpatrick D.A."/>
            <person name="Frisvad J.C."/>
            <person name="Nielsen K.L."/>
        </authorList>
    </citation>
    <scope>NUCLEOTIDE SEQUENCE</scope>
    <source>
        <strain evidence="1">IBT 29495</strain>
    </source>
</reference>
<evidence type="ECO:0000313" key="2">
    <source>
        <dbReference type="Proteomes" id="UP001149954"/>
    </source>
</evidence>
<dbReference type="Proteomes" id="UP001149954">
    <property type="component" value="Unassembled WGS sequence"/>
</dbReference>
<dbReference type="OrthoDB" id="2440450at2759"/>
<accession>A0A9X0C465</accession>
<dbReference type="EMBL" id="JAPWDS010000005">
    <property type="protein sequence ID" value="KAJ5496869.1"/>
    <property type="molecule type" value="Genomic_DNA"/>
</dbReference>
<keyword evidence="2" id="KW-1185">Reference proteome</keyword>
<sequence length="75" mass="8747">MPPEFAEWINPGGERSRVRHSGKIRSLFWLVKLDVLVKAIDDPAFTITDEIRVVPQEVSIIWILYYLFEEGKEDS</sequence>
<protein>
    <submittedName>
        <fullName evidence="1">Uncharacterized protein</fullName>
    </submittedName>
</protein>
<dbReference type="AlphaFoldDB" id="A0A9X0C465"/>
<organism evidence="1 2">
    <name type="scientific">Penicillium fimorum</name>
    <dbReference type="NCBI Taxonomy" id="1882269"/>
    <lineage>
        <taxon>Eukaryota</taxon>
        <taxon>Fungi</taxon>
        <taxon>Dikarya</taxon>
        <taxon>Ascomycota</taxon>
        <taxon>Pezizomycotina</taxon>
        <taxon>Eurotiomycetes</taxon>
        <taxon>Eurotiomycetidae</taxon>
        <taxon>Eurotiales</taxon>
        <taxon>Aspergillaceae</taxon>
        <taxon>Penicillium</taxon>
    </lineage>
</organism>
<gene>
    <name evidence="1" type="ORF">N7463_008856</name>
</gene>
<name>A0A9X0C465_9EURO</name>
<evidence type="ECO:0000313" key="1">
    <source>
        <dbReference type="EMBL" id="KAJ5496869.1"/>
    </source>
</evidence>
<proteinExistence type="predicted"/>
<comment type="caution">
    <text evidence="1">The sequence shown here is derived from an EMBL/GenBank/DDBJ whole genome shotgun (WGS) entry which is preliminary data.</text>
</comment>
<reference evidence="1" key="1">
    <citation type="submission" date="2022-12" db="EMBL/GenBank/DDBJ databases">
        <authorList>
            <person name="Petersen C."/>
        </authorList>
    </citation>
    <scope>NUCLEOTIDE SEQUENCE</scope>
    <source>
        <strain evidence="1">IBT 29495</strain>
    </source>
</reference>